<protein>
    <submittedName>
        <fullName evidence="2">Uncharacterized protein</fullName>
    </submittedName>
</protein>
<dbReference type="EMBL" id="JBJUIK010000006">
    <property type="protein sequence ID" value="KAL3524721.1"/>
    <property type="molecule type" value="Genomic_DNA"/>
</dbReference>
<dbReference type="AlphaFoldDB" id="A0ABD2ZZ37"/>
<keyword evidence="3" id="KW-1185">Reference proteome</keyword>
<evidence type="ECO:0000256" key="1">
    <source>
        <dbReference type="SAM" id="MobiDB-lite"/>
    </source>
</evidence>
<evidence type="ECO:0000313" key="3">
    <source>
        <dbReference type="Proteomes" id="UP001630127"/>
    </source>
</evidence>
<comment type="caution">
    <text evidence="2">The sequence shown here is derived from an EMBL/GenBank/DDBJ whole genome shotgun (WGS) entry which is preliminary data.</text>
</comment>
<accession>A0ABD2ZZ37</accession>
<reference evidence="2 3" key="1">
    <citation type="submission" date="2024-11" db="EMBL/GenBank/DDBJ databases">
        <title>A near-complete genome assembly of Cinchona calisaya.</title>
        <authorList>
            <person name="Lian D.C."/>
            <person name="Zhao X.W."/>
            <person name="Wei L."/>
        </authorList>
    </citation>
    <scope>NUCLEOTIDE SEQUENCE [LARGE SCALE GENOMIC DNA]</scope>
    <source>
        <tissue evidence="2">Nenye</tissue>
    </source>
</reference>
<organism evidence="2 3">
    <name type="scientific">Cinchona calisaya</name>
    <dbReference type="NCBI Taxonomy" id="153742"/>
    <lineage>
        <taxon>Eukaryota</taxon>
        <taxon>Viridiplantae</taxon>
        <taxon>Streptophyta</taxon>
        <taxon>Embryophyta</taxon>
        <taxon>Tracheophyta</taxon>
        <taxon>Spermatophyta</taxon>
        <taxon>Magnoliopsida</taxon>
        <taxon>eudicotyledons</taxon>
        <taxon>Gunneridae</taxon>
        <taxon>Pentapetalae</taxon>
        <taxon>asterids</taxon>
        <taxon>lamiids</taxon>
        <taxon>Gentianales</taxon>
        <taxon>Rubiaceae</taxon>
        <taxon>Cinchonoideae</taxon>
        <taxon>Cinchoneae</taxon>
        <taxon>Cinchona</taxon>
    </lineage>
</organism>
<dbReference type="Proteomes" id="UP001630127">
    <property type="component" value="Unassembled WGS sequence"/>
</dbReference>
<name>A0ABD2ZZ37_9GENT</name>
<sequence>MAREDQTNTTSLRRKGFSETQDVKTAMKDIAPPGNNVKWHKLLWVKDMCLGTLLSFALSTCISAPVYELRKARNEAVFRQTVLNASGITQKIVEDVRLTTAAWERITRTRGMWELA</sequence>
<evidence type="ECO:0000313" key="2">
    <source>
        <dbReference type="EMBL" id="KAL3524721.1"/>
    </source>
</evidence>
<feature type="non-terminal residue" evidence="2">
    <location>
        <position position="116"/>
    </location>
</feature>
<gene>
    <name evidence="2" type="ORF">ACH5RR_013093</name>
</gene>
<proteinExistence type="predicted"/>
<feature type="region of interest" description="Disordered" evidence="1">
    <location>
        <begin position="1"/>
        <end position="33"/>
    </location>
</feature>